<reference evidence="1 2" key="1">
    <citation type="journal article" date="2012" name="Genome Biol. Evol.">
        <title>Genome Sequence of the Mesophilic Thermotogales Bacterium Mesotoga prima MesG1.Ag.4.2 Reveals the Largest Thermotogales Genome To Date.</title>
        <authorList>
            <person name="Zhaxybayeva O."/>
            <person name="Swithers K.S."/>
            <person name="Foght J."/>
            <person name="Green A.G."/>
            <person name="Bruce D."/>
            <person name="Detter C."/>
            <person name="Han S."/>
            <person name="Teshima H."/>
            <person name="Han J."/>
            <person name="Woyke T."/>
            <person name="Pitluck S."/>
            <person name="Nolan M."/>
            <person name="Ivanova N."/>
            <person name="Pati A."/>
            <person name="Land M.L."/>
            <person name="Dlutek M."/>
            <person name="Doolittle W.F."/>
            <person name="Noll K.M."/>
            <person name="Nesbo C.L."/>
        </authorList>
    </citation>
    <scope>NUCLEOTIDE SEQUENCE [LARGE SCALE GENOMIC DNA]</scope>
    <source>
        <strain evidence="2">mesG1.Ag.4.2</strain>
    </source>
</reference>
<sequence>MKNVSGIRLTLPDFQGKDFTYEMYPVYEKDWFSLNIALDVSDFIATAGIEVEPPVRFHIGIAKKWQYLFDFKRYFDLLIGFEFRF</sequence>
<gene>
    <name evidence="1" type="ORF">Theba_2452</name>
</gene>
<organism evidence="1 2">
    <name type="scientific">Mesotoga prima MesG1.Ag.4.2</name>
    <dbReference type="NCBI Taxonomy" id="660470"/>
    <lineage>
        <taxon>Bacteria</taxon>
        <taxon>Thermotogati</taxon>
        <taxon>Thermotogota</taxon>
        <taxon>Thermotogae</taxon>
        <taxon>Kosmotogales</taxon>
        <taxon>Kosmotogaceae</taxon>
        <taxon>Mesotoga</taxon>
    </lineage>
</organism>
<dbReference type="Proteomes" id="UP000002881">
    <property type="component" value="Chromosome"/>
</dbReference>
<dbReference type="AlphaFoldDB" id="I2F811"/>
<dbReference type="KEGG" id="mpg:Theba_2452"/>
<accession>I2F811</accession>
<proteinExistence type="predicted"/>
<dbReference type="RefSeq" id="WP_014731797.1">
    <property type="nucleotide sequence ID" value="NC_017934.1"/>
</dbReference>
<evidence type="ECO:0000313" key="1">
    <source>
        <dbReference type="EMBL" id="AFK08064.1"/>
    </source>
</evidence>
<keyword evidence="2" id="KW-1185">Reference proteome</keyword>
<name>I2F811_9BACT</name>
<protein>
    <submittedName>
        <fullName evidence="1">Uncharacterized protein</fullName>
    </submittedName>
</protein>
<dbReference type="GeneID" id="87108159"/>
<evidence type="ECO:0000313" key="2">
    <source>
        <dbReference type="Proteomes" id="UP000002881"/>
    </source>
</evidence>
<dbReference type="EMBL" id="CP003532">
    <property type="protein sequence ID" value="AFK08064.1"/>
    <property type="molecule type" value="Genomic_DNA"/>
</dbReference>
<dbReference type="HOGENOM" id="CLU_2508858_0_0_0"/>